<reference evidence="1" key="1">
    <citation type="journal article" date="2021" name="Proc. Natl. Acad. Sci. U.S.A.">
        <title>A Catalog of Tens of Thousands of Viruses from Human Metagenomes Reveals Hidden Associations with Chronic Diseases.</title>
        <authorList>
            <person name="Tisza M.J."/>
            <person name="Buck C.B."/>
        </authorList>
    </citation>
    <scope>NUCLEOTIDE SEQUENCE</scope>
    <source>
        <strain evidence="1">CtBrh2</strain>
    </source>
</reference>
<dbReference type="Pfam" id="PF05135">
    <property type="entry name" value="Phage_connect_1"/>
    <property type="match status" value="1"/>
</dbReference>
<dbReference type="InterPro" id="IPR006450">
    <property type="entry name" value="Phage_HK97_gp6-like"/>
</dbReference>
<name>A0A8S5S720_9CAUD</name>
<protein>
    <recommendedName>
        <fullName evidence="2">Phage gp6-like head-tail connector protein</fullName>
    </recommendedName>
</protein>
<organism evidence="1">
    <name type="scientific">Siphoviridae sp. ctBrh2</name>
    <dbReference type="NCBI Taxonomy" id="2827804"/>
    <lineage>
        <taxon>Viruses</taxon>
        <taxon>Duplodnaviria</taxon>
        <taxon>Heunggongvirae</taxon>
        <taxon>Uroviricota</taxon>
        <taxon>Caudoviricetes</taxon>
    </lineage>
</organism>
<accession>A0A8S5S720</accession>
<dbReference type="CDD" id="cd08054">
    <property type="entry name" value="gp6"/>
    <property type="match status" value="1"/>
</dbReference>
<evidence type="ECO:0000313" key="1">
    <source>
        <dbReference type="EMBL" id="DAF46829.1"/>
    </source>
</evidence>
<dbReference type="EMBL" id="BK032545">
    <property type="protein sequence ID" value="DAF46829.1"/>
    <property type="molecule type" value="Genomic_DNA"/>
</dbReference>
<sequence>MLDPKKDLEEIKAAMKIDTDDDDKEVIRAFTTAIGTIKGALGRDKPSFYVQENEIVELLNTAAIMLADHYYKARSATIESSNMNGTLREFDLGYTSLVSLLKAEYKVFKEGDPIGG</sequence>
<dbReference type="Gene3D" id="1.10.3230.30">
    <property type="entry name" value="Phage gp6-like head-tail connector protein"/>
    <property type="match status" value="1"/>
</dbReference>
<dbReference type="NCBIfam" id="TIGR01560">
    <property type="entry name" value="put_DNA_pack"/>
    <property type="match status" value="1"/>
</dbReference>
<evidence type="ECO:0008006" key="2">
    <source>
        <dbReference type="Google" id="ProtNLM"/>
    </source>
</evidence>
<dbReference type="InterPro" id="IPR021146">
    <property type="entry name" value="Phage_gp6-like_head-tail"/>
</dbReference>
<proteinExistence type="predicted"/>